<feature type="transmembrane region" description="Helical" evidence="5">
    <location>
        <begin position="417"/>
        <end position="438"/>
    </location>
</feature>
<dbReference type="Proteomes" id="UP000831684">
    <property type="component" value="Plasmid pA"/>
</dbReference>
<keyword evidence="7" id="KW-0614">Plasmid</keyword>
<dbReference type="KEGG" id="apol:K9D25_22315"/>
<dbReference type="GO" id="GO:0046943">
    <property type="term" value="F:carboxylic acid transmembrane transporter activity"/>
    <property type="evidence" value="ECO:0007669"/>
    <property type="project" value="TreeGrafter"/>
</dbReference>
<dbReference type="PROSITE" id="PS00216">
    <property type="entry name" value="SUGAR_TRANSPORT_1"/>
    <property type="match status" value="1"/>
</dbReference>
<name>A0A9E7D653_9HYPH</name>
<keyword evidence="3 5" id="KW-1133">Transmembrane helix</keyword>
<dbReference type="InterPro" id="IPR036259">
    <property type="entry name" value="MFS_trans_sf"/>
</dbReference>
<evidence type="ECO:0000256" key="4">
    <source>
        <dbReference type="ARBA" id="ARBA00023136"/>
    </source>
</evidence>
<geneLocation type="plasmid" evidence="7 8">
    <name>pA</name>
</geneLocation>
<feature type="transmembrane region" description="Helical" evidence="5">
    <location>
        <begin position="158"/>
        <end position="180"/>
    </location>
</feature>
<feature type="transmembrane region" description="Helical" evidence="5">
    <location>
        <begin position="296"/>
        <end position="317"/>
    </location>
</feature>
<keyword evidence="2 5" id="KW-0812">Transmembrane</keyword>
<evidence type="ECO:0000256" key="3">
    <source>
        <dbReference type="ARBA" id="ARBA00022989"/>
    </source>
</evidence>
<proteinExistence type="predicted"/>
<accession>A0A9E7D653</accession>
<evidence type="ECO:0000256" key="5">
    <source>
        <dbReference type="SAM" id="Phobius"/>
    </source>
</evidence>
<feature type="transmembrane region" description="Helical" evidence="5">
    <location>
        <begin position="65"/>
        <end position="87"/>
    </location>
</feature>
<organism evidence="7 8">
    <name type="scientific">Ancylobacter polymorphus</name>
    <dbReference type="NCBI Taxonomy" id="223390"/>
    <lineage>
        <taxon>Bacteria</taxon>
        <taxon>Pseudomonadati</taxon>
        <taxon>Pseudomonadota</taxon>
        <taxon>Alphaproteobacteria</taxon>
        <taxon>Hyphomicrobiales</taxon>
        <taxon>Xanthobacteraceae</taxon>
        <taxon>Ancylobacter</taxon>
    </lineage>
</organism>
<dbReference type="GO" id="GO:0005886">
    <property type="term" value="C:plasma membrane"/>
    <property type="evidence" value="ECO:0007669"/>
    <property type="project" value="TreeGrafter"/>
</dbReference>
<reference evidence="7" key="1">
    <citation type="submission" date="2021-09" db="EMBL/GenBank/DDBJ databases">
        <title>Network and meta-omics reveal the key degrader and cooperation patterns in an efficient 1,4-dioxane-degrading microbial community.</title>
        <authorList>
            <person name="Dai C."/>
        </authorList>
    </citation>
    <scope>NUCLEOTIDE SEQUENCE</scope>
    <source>
        <strain evidence="7">ZM13</strain>
        <plasmid evidence="7">pA</plasmid>
    </source>
</reference>
<gene>
    <name evidence="7" type="ORF">K9D25_22315</name>
</gene>
<feature type="transmembrane region" description="Helical" evidence="5">
    <location>
        <begin position="259"/>
        <end position="276"/>
    </location>
</feature>
<dbReference type="Pfam" id="PF00083">
    <property type="entry name" value="Sugar_tr"/>
    <property type="match status" value="1"/>
</dbReference>
<dbReference type="Gene3D" id="1.20.1250.20">
    <property type="entry name" value="MFS general substrate transporter like domains"/>
    <property type="match status" value="1"/>
</dbReference>
<feature type="transmembrane region" description="Helical" evidence="5">
    <location>
        <begin position="99"/>
        <end position="118"/>
    </location>
</feature>
<feature type="transmembrane region" description="Helical" evidence="5">
    <location>
        <begin position="186"/>
        <end position="204"/>
    </location>
</feature>
<evidence type="ECO:0000313" key="7">
    <source>
        <dbReference type="EMBL" id="UOK73372.1"/>
    </source>
</evidence>
<feature type="transmembrane region" description="Helical" evidence="5">
    <location>
        <begin position="354"/>
        <end position="376"/>
    </location>
</feature>
<feature type="transmembrane region" description="Helical" evidence="5">
    <location>
        <begin position="329"/>
        <end position="348"/>
    </location>
</feature>
<protein>
    <submittedName>
        <fullName evidence="7">MFS transporter</fullName>
    </submittedName>
</protein>
<dbReference type="InterPro" id="IPR005829">
    <property type="entry name" value="Sugar_transporter_CS"/>
</dbReference>
<feature type="transmembrane region" description="Helical" evidence="5">
    <location>
        <begin position="388"/>
        <end position="411"/>
    </location>
</feature>
<dbReference type="AlphaFoldDB" id="A0A9E7D653"/>
<evidence type="ECO:0000256" key="2">
    <source>
        <dbReference type="ARBA" id="ARBA00022692"/>
    </source>
</evidence>
<dbReference type="PANTHER" id="PTHR23508">
    <property type="entry name" value="CARBOXYLIC ACID TRANSPORTER PROTEIN HOMOLOG"/>
    <property type="match status" value="1"/>
</dbReference>
<evidence type="ECO:0000313" key="8">
    <source>
        <dbReference type="Proteomes" id="UP000831684"/>
    </source>
</evidence>
<dbReference type="PANTHER" id="PTHR23508:SF10">
    <property type="entry name" value="CARBOXYLIC ACID TRANSPORTER PROTEIN HOMOLOG"/>
    <property type="match status" value="1"/>
</dbReference>
<dbReference type="RefSeq" id="WP_244451051.1">
    <property type="nucleotide sequence ID" value="NZ_CP083240.1"/>
</dbReference>
<dbReference type="PROSITE" id="PS50850">
    <property type="entry name" value="MFS"/>
    <property type="match status" value="1"/>
</dbReference>
<evidence type="ECO:0000259" key="6">
    <source>
        <dbReference type="PROSITE" id="PS50850"/>
    </source>
</evidence>
<sequence length="448" mass="49234">MSVDRAALAASGELPWYKSLNRKQWNTLLASNLGWLFDGFENYALILTAGPALRQLLDPSQHAQIPFYIGLIIAINLLGWGIGGMLGGIMADYIGRKRMMVVAILAYSVMTGLSAFSFNWWSFAILRFMVGIAVGSEWATGSSMMAELWPDRARGKGAGLMQCGLGIGFFIASLVWLFVAPLGEDSWRYMYLIGVLPALLTLWIRRSIPESELWEEAKARREAAQARKDRGEELSQAEQQLTKFTLTDLFTDPATRGRTILVFLMSLTTTVGFWSISTWVPPFIGAIAAKEGLQAAAWASYAGMAYTAGSITGYVALGFLADWLGRKPVTILFFALAFVLTPVLFFWTQDLRTLLLLAFVNAIFSNGQYTWMPVWLPELYPTRMRATALAFAFNAPRFVAFLGPLLAGSMIVSFGGFGQAAMVLASIYVLGIIVAPFLPETKGKVLPA</sequence>
<dbReference type="InterPro" id="IPR005828">
    <property type="entry name" value="MFS_sugar_transport-like"/>
</dbReference>
<evidence type="ECO:0000256" key="1">
    <source>
        <dbReference type="ARBA" id="ARBA00004141"/>
    </source>
</evidence>
<comment type="subcellular location">
    <subcellularLocation>
        <location evidence="1">Membrane</location>
        <topology evidence="1">Multi-pass membrane protein</topology>
    </subcellularLocation>
</comment>
<dbReference type="InterPro" id="IPR020846">
    <property type="entry name" value="MFS_dom"/>
</dbReference>
<feature type="domain" description="Major facilitator superfamily (MFS) profile" evidence="6">
    <location>
        <begin position="27"/>
        <end position="443"/>
    </location>
</feature>
<keyword evidence="4 5" id="KW-0472">Membrane</keyword>
<dbReference type="SUPFAM" id="SSF103473">
    <property type="entry name" value="MFS general substrate transporter"/>
    <property type="match status" value="1"/>
</dbReference>
<dbReference type="EMBL" id="CP083240">
    <property type="protein sequence ID" value="UOK73372.1"/>
    <property type="molecule type" value="Genomic_DNA"/>
</dbReference>